<dbReference type="Proteomes" id="UP000179642">
    <property type="component" value="Unassembled WGS sequence"/>
</dbReference>
<accession>A0A1S2PC21</accession>
<keyword evidence="2" id="KW-1185">Reference proteome</keyword>
<gene>
    <name evidence="1" type="ORF">BIV23_39815</name>
</gene>
<dbReference type="AlphaFoldDB" id="A0A1S2PC21"/>
<organism evidence="1 2">
    <name type="scientific">Streptomyces monashensis</name>
    <dbReference type="NCBI Taxonomy" id="1678012"/>
    <lineage>
        <taxon>Bacteria</taxon>
        <taxon>Bacillati</taxon>
        <taxon>Actinomycetota</taxon>
        <taxon>Actinomycetes</taxon>
        <taxon>Kitasatosporales</taxon>
        <taxon>Streptomycetaceae</taxon>
        <taxon>Streptomyces</taxon>
    </lineage>
</organism>
<protein>
    <submittedName>
        <fullName evidence="1">Uncharacterized protein</fullName>
    </submittedName>
</protein>
<evidence type="ECO:0000313" key="2">
    <source>
        <dbReference type="Proteomes" id="UP000179642"/>
    </source>
</evidence>
<dbReference type="OrthoDB" id="4171745at2"/>
<reference evidence="1 2" key="1">
    <citation type="submission" date="2016-10" db="EMBL/GenBank/DDBJ databases">
        <title>Genome sequence of Streptomyces sp. MUSC 1.</title>
        <authorList>
            <person name="Lee L.-H."/>
            <person name="Ser H.-L."/>
            <person name="Law J.W.-F."/>
        </authorList>
    </citation>
    <scope>NUCLEOTIDE SEQUENCE [LARGE SCALE GENOMIC DNA]</scope>
    <source>
        <strain evidence="1 2">MUSC 1</strain>
    </source>
</reference>
<dbReference type="EMBL" id="MLYO01000085">
    <property type="protein sequence ID" value="OIJ91301.1"/>
    <property type="molecule type" value="Genomic_DNA"/>
</dbReference>
<dbReference type="RefSeq" id="WP_071385874.1">
    <property type="nucleotide sequence ID" value="NZ_MLYO01000085.1"/>
</dbReference>
<sequence>MADIYELSIALNLRGGLSDEEVAELRWHLGLGPKPESLHIVPAFPAVVEAENGELVVVDEPVPLLAEQGVAWKVGGVLVSALLSPLDTRCGTWALTVRQEVHPDGFASTGELLTWLASKADDRHRTATGDIRVGWTRFCDSERFEPLAVRNGEVIWP</sequence>
<evidence type="ECO:0000313" key="1">
    <source>
        <dbReference type="EMBL" id="OIJ91301.1"/>
    </source>
</evidence>
<proteinExistence type="predicted"/>
<comment type="caution">
    <text evidence="1">The sequence shown here is derived from an EMBL/GenBank/DDBJ whole genome shotgun (WGS) entry which is preliminary data.</text>
</comment>
<name>A0A1S2PC21_9ACTN</name>